<evidence type="ECO:0000256" key="2">
    <source>
        <dbReference type="ARBA" id="ARBA00022670"/>
    </source>
</evidence>
<keyword evidence="2" id="KW-0645">Protease</keyword>
<feature type="domain" description="Peptidase S9 prolyl oligopeptidase catalytic" evidence="6">
    <location>
        <begin position="500"/>
        <end position="714"/>
    </location>
</feature>
<dbReference type="InterPro" id="IPR002470">
    <property type="entry name" value="Peptidase_S9A"/>
</dbReference>
<accession>A0A3D9ZEZ2</accession>
<evidence type="ECO:0000256" key="5">
    <source>
        <dbReference type="SAM" id="MobiDB-lite"/>
    </source>
</evidence>
<organism evidence="8 9">
    <name type="scientific">Asanoa ferruginea</name>
    <dbReference type="NCBI Taxonomy" id="53367"/>
    <lineage>
        <taxon>Bacteria</taxon>
        <taxon>Bacillati</taxon>
        <taxon>Actinomycetota</taxon>
        <taxon>Actinomycetes</taxon>
        <taxon>Micromonosporales</taxon>
        <taxon>Micromonosporaceae</taxon>
        <taxon>Asanoa</taxon>
    </lineage>
</organism>
<protein>
    <submittedName>
        <fullName evidence="8">Oligopeptidase B</fullName>
    </submittedName>
</protein>
<dbReference type="InterPro" id="IPR029058">
    <property type="entry name" value="AB_hydrolase_fold"/>
</dbReference>
<gene>
    <name evidence="8" type="ORF">DFJ67_1787</name>
</gene>
<keyword evidence="3" id="KW-0378">Hydrolase</keyword>
<dbReference type="Pfam" id="PF00326">
    <property type="entry name" value="Peptidase_S9"/>
    <property type="match status" value="1"/>
</dbReference>
<dbReference type="SUPFAM" id="SSF50993">
    <property type="entry name" value="Peptidase/esterase 'gauge' domain"/>
    <property type="match status" value="1"/>
</dbReference>
<proteinExistence type="inferred from homology"/>
<dbReference type="Pfam" id="PF02897">
    <property type="entry name" value="Peptidase_S9_N"/>
    <property type="match status" value="1"/>
</dbReference>
<sequence length="718" mass="80075">MFEWPATTVHSRPGSVTSVTDESKPPVAKRVHRERTHHGDTIVDEYAWLAEKDDPDTLDYLKAENRYTEAVTAHLAPLREKLFGEIRARTQETDLSVPTRMGQFWYYTRTVEGQQYPIHCRVPLDDPTDTTPPATGDGAPLPGEQILLDGNALAEGHEFFSLGAFDVSPDGNRLAYSTDFTGDERFTLKIKDLRTGEVLPDEVPDTFYGTAWSYDGGTLFYLTVDDAWRPHRVWRHTVGAPTGDDAIVYEELDERFWVGVDLTRSQRYVLIDAGSKITSEVRVIPADDPTSEPALIAPRRQGVEYSVEHHGHRFLILHNDGAEDFELAYTSVDDPSGWVTMVPHQPGTRLESVDAFAEHLVISLRRDGLSGLRILPLGETDGYDMRFPEPIYSVNIDSNPEYQTASVRLRYTSLTTPESVYDYDLATSELILRKRKPVRPGPDGREFDPADYEQQREWALADDGTRVPISLIRRKGTPRDGSAPCVLYGYGSYEASMDPWFSVPRLSLLDRGMVFAVAHVRGGGELGRHWYEDGKLLAKKNTFSDFVACAQHLAKAGWTSPDRLVARGGSAGGLLMGAVANLAPQAFTAIVAEVPFVDPLTSILDPSLPLTVMEWEEWGNPLADAEVYEYMKSYSPYENVSDVDYPAILAASSLNDTRVLYHEPTKWVARLRATAERGHYLLKTEMGAGHGGPSGRYDAWKDEAFIAAWILDRVGLAG</sequence>
<dbReference type="InterPro" id="IPR023302">
    <property type="entry name" value="Pept_S9A_N"/>
</dbReference>
<dbReference type="SUPFAM" id="SSF53474">
    <property type="entry name" value="alpha/beta-Hydrolases"/>
    <property type="match status" value="1"/>
</dbReference>
<evidence type="ECO:0000259" key="7">
    <source>
        <dbReference type="Pfam" id="PF02897"/>
    </source>
</evidence>
<dbReference type="GO" id="GO:0004252">
    <property type="term" value="F:serine-type endopeptidase activity"/>
    <property type="evidence" value="ECO:0007669"/>
    <property type="project" value="InterPro"/>
</dbReference>
<evidence type="ECO:0000256" key="1">
    <source>
        <dbReference type="ARBA" id="ARBA00005228"/>
    </source>
</evidence>
<evidence type="ECO:0000256" key="3">
    <source>
        <dbReference type="ARBA" id="ARBA00022801"/>
    </source>
</evidence>
<name>A0A3D9ZEZ2_9ACTN</name>
<comment type="similarity">
    <text evidence="1">Belongs to the peptidase S9A family.</text>
</comment>
<dbReference type="PANTHER" id="PTHR11757:SF19">
    <property type="entry name" value="PROLYL ENDOPEPTIDASE-LIKE"/>
    <property type="match status" value="1"/>
</dbReference>
<evidence type="ECO:0000313" key="9">
    <source>
        <dbReference type="Proteomes" id="UP000256913"/>
    </source>
</evidence>
<evidence type="ECO:0000256" key="4">
    <source>
        <dbReference type="ARBA" id="ARBA00022825"/>
    </source>
</evidence>
<keyword evidence="9" id="KW-1185">Reference proteome</keyword>
<dbReference type="EMBL" id="QUMQ01000001">
    <property type="protein sequence ID" value="REF95825.1"/>
    <property type="molecule type" value="Genomic_DNA"/>
</dbReference>
<dbReference type="Proteomes" id="UP000256913">
    <property type="component" value="Unassembled WGS sequence"/>
</dbReference>
<dbReference type="PANTHER" id="PTHR11757">
    <property type="entry name" value="PROTEASE FAMILY S9A OLIGOPEPTIDASE"/>
    <property type="match status" value="1"/>
</dbReference>
<reference evidence="8 9" key="1">
    <citation type="submission" date="2018-08" db="EMBL/GenBank/DDBJ databases">
        <title>Sequencing the genomes of 1000 actinobacteria strains.</title>
        <authorList>
            <person name="Klenk H.-P."/>
        </authorList>
    </citation>
    <scope>NUCLEOTIDE SEQUENCE [LARGE SCALE GENOMIC DNA]</scope>
    <source>
        <strain evidence="8 9">DSM 44099</strain>
    </source>
</reference>
<comment type="caution">
    <text evidence="8">The sequence shown here is derived from an EMBL/GenBank/DDBJ whole genome shotgun (WGS) entry which is preliminary data.</text>
</comment>
<dbReference type="PRINTS" id="PR00862">
    <property type="entry name" value="PROLIGOPTASE"/>
</dbReference>
<dbReference type="InterPro" id="IPR051543">
    <property type="entry name" value="Serine_Peptidase_S9A"/>
</dbReference>
<dbReference type="AlphaFoldDB" id="A0A3D9ZEZ2"/>
<evidence type="ECO:0000313" key="8">
    <source>
        <dbReference type="EMBL" id="REF95825.1"/>
    </source>
</evidence>
<feature type="region of interest" description="Disordered" evidence="5">
    <location>
        <begin position="1"/>
        <end position="23"/>
    </location>
</feature>
<dbReference type="InterPro" id="IPR001375">
    <property type="entry name" value="Peptidase_S9_cat"/>
</dbReference>
<dbReference type="Gene3D" id="2.130.10.120">
    <property type="entry name" value="Prolyl oligopeptidase, N-terminal domain"/>
    <property type="match status" value="1"/>
</dbReference>
<dbReference type="Gene3D" id="3.40.50.1820">
    <property type="entry name" value="alpha/beta hydrolase"/>
    <property type="match status" value="1"/>
</dbReference>
<feature type="compositionally biased region" description="Polar residues" evidence="5">
    <location>
        <begin position="8"/>
        <end position="20"/>
    </location>
</feature>
<keyword evidence="4" id="KW-0720">Serine protease</keyword>
<feature type="domain" description="Peptidase S9A N-terminal" evidence="7">
    <location>
        <begin position="25"/>
        <end position="433"/>
    </location>
</feature>
<evidence type="ECO:0000259" key="6">
    <source>
        <dbReference type="Pfam" id="PF00326"/>
    </source>
</evidence>
<dbReference type="GO" id="GO:0006508">
    <property type="term" value="P:proteolysis"/>
    <property type="evidence" value="ECO:0007669"/>
    <property type="project" value="UniProtKB-KW"/>
</dbReference>